<dbReference type="GO" id="GO:0031966">
    <property type="term" value="C:mitochondrial membrane"/>
    <property type="evidence" value="ECO:0007669"/>
    <property type="project" value="UniProtKB-SubCell"/>
</dbReference>
<dbReference type="InterPro" id="IPR018108">
    <property type="entry name" value="MCP_transmembrane"/>
</dbReference>
<name>A0A9N9BW33_9GLOM</name>
<evidence type="ECO:0000256" key="10">
    <source>
        <dbReference type="RuleBase" id="RU000488"/>
    </source>
</evidence>
<evidence type="ECO:0000256" key="2">
    <source>
        <dbReference type="ARBA" id="ARBA00006375"/>
    </source>
</evidence>
<evidence type="ECO:0000313" key="11">
    <source>
        <dbReference type="EMBL" id="CAG8578040.1"/>
    </source>
</evidence>
<dbReference type="Proteomes" id="UP000789739">
    <property type="component" value="Unassembled WGS sequence"/>
</dbReference>
<evidence type="ECO:0000256" key="7">
    <source>
        <dbReference type="ARBA" id="ARBA00023128"/>
    </source>
</evidence>
<dbReference type="EMBL" id="CAJVPI010000861">
    <property type="protein sequence ID" value="CAG8578040.1"/>
    <property type="molecule type" value="Genomic_DNA"/>
</dbReference>
<evidence type="ECO:0000256" key="3">
    <source>
        <dbReference type="ARBA" id="ARBA00022448"/>
    </source>
</evidence>
<evidence type="ECO:0000313" key="12">
    <source>
        <dbReference type="Proteomes" id="UP000789739"/>
    </source>
</evidence>
<dbReference type="InterPro" id="IPR050567">
    <property type="entry name" value="Mitochondrial_Carrier"/>
</dbReference>
<evidence type="ECO:0000256" key="1">
    <source>
        <dbReference type="ARBA" id="ARBA00004225"/>
    </source>
</evidence>
<keyword evidence="4 9" id="KW-0812">Transmembrane</keyword>
<evidence type="ECO:0000256" key="6">
    <source>
        <dbReference type="ARBA" id="ARBA00022989"/>
    </source>
</evidence>
<evidence type="ECO:0000256" key="9">
    <source>
        <dbReference type="PROSITE-ProRule" id="PRU00282"/>
    </source>
</evidence>
<dbReference type="InterPro" id="IPR002067">
    <property type="entry name" value="MCP"/>
</dbReference>
<keyword evidence="3 10" id="KW-0813">Transport</keyword>
<feature type="repeat" description="Solcar" evidence="9">
    <location>
        <begin position="13"/>
        <end position="97"/>
    </location>
</feature>
<keyword evidence="6" id="KW-1133">Transmembrane helix</keyword>
<keyword evidence="12" id="KW-1185">Reference proteome</keyword>
<reference evidence="11" key="1">
    <citation type="submission" date="2021-06" db="EMBL/GenBank/DDBJ databases">
        <authorList>
            <person name="Kallberg Y."/>
            <person name="Tangrot J."/>
            <person name="Rosling A."/>
        </authorList>
    </citation>
    <scope>NUCLEOTIDE SEQUENCE</scope>
    <source>
        <strain evidence="11">BR232B</strain>
    </source>
</reference>
<proteinExistence type="inferred from homology"/>
<dbReference type="AlphaFoldDB" id="A0A9N9BW33"/>
<comment type="subcellular location">
    <subcellularLocation>
        <location evidence="1">Mitochondrion membrane</location>
        <topology evidence="1">Multi-pass membrane protein</topology>
    </subcellularLocation>
</comment>
<dbReference type="PANTHER" id="PTHR45624:SF45">
    <property type="entry name" value="MITOCHONDRIAL CARRIER"/>
    <property type="match status" value="1"/>
</dbReference>
<keyword evidence="5" id="KW-0677">Repeat</keyword>
<comment type="caution">
    <text evidence="11">The sequence shown here is derived from an EMBL/GenBank/DDBJ whole genome shotgun (WGS) entry which is preliminary data.</text>
</comment>
<protein>
    <submittedName>
        <fullName evidence="11">7473_t:CDS:1</fullName>
    </submittedName>
</protein>
<dbReference type="PRINTS" id="PR00926">
    <property type="entry name" value="MITOCARRIER"/>
</dbReference>
<dbReference type="Gene3D" id="1.50.40.10">
    <property type="entry name" value="Mitochondrial carrier domain"/>
    <property type="match status" value="2"/>
</dbReference>
<dbReference type="GO" id="GO:0000064">
    <property type="term" value="F:L-ornithine transmembrane transporter activity"/>
    <property type="evidence" value="ECO:0007669"/>
    <property type="project" value="TreeGrafter"/>
</dbReference>
<evidence type="ECO:0000256" key="5">
    <source>
        <dbReference type="ARBA" id="ARBA00022737"/>
    </source>
</evidence>
<dbReference type="PANTHER" id="PTHR45624">
    <property type="entry name" value="MITOCHONDRIAL BASIC AMINO ACIDS TRANSPORTER-RELATED"/>
    <property type="match status" value="1"/>
</dbReference>
<dbReference type="GO" id="GO:1990575">
    <property type="term" value="P:mitochondrial L-ornithine transmembrane transport"/>
    <property type="evidence" value="ECO:0007669"/>
    <property type="project" value="TreeGrafter"/>
</dbReference>
<feature type="repeat" description="Solcar" evidence="9">
    <location>
        <begin position="222"/>
        <end position="308"/>
    </location>
</feature>
<dbReference type="InterPro" id="IPR023395">
    <property type="entry name" value="MCP_dom_sf"/>
</dbReference>
<comment type="similarity">
    <text evidence="2 10">Belongs to the mitochondrial carrier (TC 2.A.29) family.</text>
</comment>
<feature type="repeat" description="Solcar" evidence="9">
    <location>
        <begin position="116"/>
        <end position="213"/>
    </location>
</feature>
<evidence type="ECO:0000256" key="8">
    <source>
        <dbReference type="ARBA" id="ARBA00023136"/>
    </source>
</evidence>
<organism evidence="11 12">
    <name type="scientific">Paraglomus brasilianum</name>
    <dbReference type="NCBI Taxonomy" id="144538"/>
    <lineage>
        <taxon>Eukaryota</taxon>
        <taxon>Fungi</taxon>
        <taxon>Fungi incertae sedis</taxon>
        <taxon>Mucoromycota</taxon>
        <taxon>Glomeromycotina</taxon>
        <taxon>Glomeromycetes</taxon>
        <taxon>Paraglomerales</taxon>
        <taxon>Paraglomeraceae</taxon>
        <taxon>Paraglomus</taxon>
    </lineage>
</organism>
<accession>A0A9N9BW33</accession>
<dbReference type="SUPFAM" id="SSF103506">
    <property type="entry name" value="Mitochondrial carrier"/>
    <property type="match status" value="1"/>
</dbReference>
<dbReference type="Pfam" id="PF00153">
    <property type="entry name" value="Mito_carr"/>
    <property type="match status" value="3"/>
</dbReference>
<dbReference type="PROSITE" id="PS50920">
    <property type="entry name" value="SOLCAR"/>
    <property type="match status" value="3"/>
</dbReference>
<gene>
    <name evidence="11" type="ORF">PBRASI_LOCUS6466</name>
</gene>
<keyword evidence="7" id="KW-0496">Mitochondrion</keyword>
<sequence length="312" mass="34339">MSELQTLTPKPSQSGWRDFVAGSFAGMAQVATGQPLDTVKVRVQIDPHRYKGPFDCIVRTVREESIFALYKGMASPLIGIGAVNALLFAAYSKFKQIQSPFNGELEIWQIALAGAGADLLTLFPDLSLGAVNSVLASPVELLKVRLQAQYTPRSSSIPSPTLKQYKGPVELASHLVSTHGIRHGLFRGFWATFLREIPAYAGFYAGFEYTKRKFGGRHGVELGVGQLMTAGAVGGVCYWLSCYPLDVVKSMVQGSEKPQERFYVFKTIRTIYRQDGLRGFMRGMSPTILRTIPAAGATFTVYEFSMRALNKM</sequence>
<keyword evidence="8 9" id="KW-0472">Membrane</keyword>
<dbReference type="OrthoDB" id="14252at2759"/>
<evidence type="ECO:0000256" key="4">
    <source>
        <dbReference type="ARBA" id="ARBA00022692"/>
    </source>
</evidence>